<dbReference type="AlphaFoldDB" id="A0A6A6CT84"/>
<dbReference type="Pfam" id="PF00561">
    <property type="entry name" value="Abhydrolase_1"/>
    <property type="match status" value="1"/>
</dbReference>
<dbReference type="InterPro" id="IPR029058">
    <property type="entry name" value="AB_hydrolase_fold"/>
</dbReference>
<dbReference type="GO" id="GO:0016020">
    <property type="term" value="C:membrane"/>
    <property type="evidence" value="ECO:0007669"/>
    <property type="project" value="TreeGrafter"/>
</dbReference>
<dbReference type="InterPro" id="IPR050266">
    <property type="entry name" value="AB_hydrolase_sf"/>
</dbReference>
<evidence type="ECO:0000259" key="2">
    <source>
        <dbReference type="Pfam" id="PF00561"/>
    </source>
</evidence>
<dbReference type="RefSeq" id="XP_033671356.1">
    <property type="nucleotide sequence ID" value="XM_033804867.1"/>
</dbReference>
<feature type="compositionally biased region" description="Basic and acidic residues" evidence="1">
    <location>
        <begin position="70"/>
        <end position="81"/>
    </location>
</feature>
<keyword evidence="4" id="KW-1185">Reference proteome</keyword>
<gene>
    <name evidence="3" type="ORF">M409DRAFT_19288</name>
</gene>
<organism evidence="3 4">
    <name type="scientific">Zasmidium cellare ATCC 36951</name>
    <dbReference type="NCBI Taxonomy" id="1080233"/>
    <lineage>
        <taxon>Eukaryota</taxon>
        <taxon>Fungi</taxon>
        <taxon>Dikarya</taxon>
        <taxon>Ascomycota</taxon>
        <taxon>Pezizomycotina</taxon>
        <taxon>Dothideomycetes</taxon>
        <taxon>Dothideomycetidae</taxon>
        <taxon>Mycosphaerellales</taxon>
        <taxon>Mycosphaerellaceae</taxon>
        <taxon>Zasmidium</taxon>
    </lineage>
</organism>
<feature type="region of interest" description="Disordered" evidence="1">
    <location>
        <begin position="68"/>
        <end position="89"/>
    </location>
</feature>
<dbReference type="InterPro" id="IPR000073">
    <property type="entry name" value="AB_hydrolase_1"/>
</dbReference>
<sequence>MAVELLSTGVHTFHTGQNILSYHVTPSKKEKSRLWVQQAIAWGPGRGFYARTLAPLLSEHFTVLDFSPRGSDESTRPKDADGNDDPSQMSCTAMLADLEALRQHLGLDAFDILSGHSQAGVPVLLYAALYPTRVETLVPLGTFMLGFDQSRNFEHYRQIRSSLPPWKNSYEAWTRFIQSPPQTDDEFRTVFAEMVPSYLVKPDRDRAAVTTGLLDPAHPPRVWSYNAVTPTYATDAHAKDMLDLLSRVQARVLFSHGEHDMICSTEAVRIAEQNMQRGEAKEVRVDLFPIGHFPWIEAKDDFLQSIRDFV</sequence>
<dbReference type="SUPFAM" id="SSF53474">
    <property type="entry name" value="alpha/beta-Hydrolases"/>
    <property type="match status" value="1"/>
</dbReference>
<accession>A0A6A6CT84</accession>
<evidence type="ECO:0000313" key="3">
    <source>
        <dbReference type="EMBL" id="KAF2170467.1"/>
    </source>
</evidence>
<evidence type="ECO:0000256" key="1">
    <source>
        <dbReference type="SAM" id="MobiDB-lite"/>
    </source>
</evidence>
<proteinExistence type="predicted"/>
<dbReference type="Proteomes" id="UP000799537">
    <property type="component" value="Unassembled WGS sequence"/>
</dbReference>
<dbReference type="OrthoDB" id="10249433at2759"/>
<reference evidence="3" key="1">
    <citation type="journal article" date="2020" name="Stud. Mycol.">
        <title>101 Dothideomycetes genomes: a test case for predicting lifestyles and emergence of pathogens.</title>
        <authorList>
            <person name="Haridas S."/>
            <person name="Albert R."/>
            <person name="Binder M."/>
            <person name="Bloem J."/>
            <person name="Labutti K."/>
            <person name="Salamov A."/>
            <person name="Andreopoulos B."/>
            <person name="Baker S."/>
            <person name="Barry K."/>
            <person name="Bills G."/>
            <person name="Bluhm B."/>
            <person name="Cannon C."/>
            <person name="Castanera R."/>
            <person name="Culley D."/>
            <person name="Daum C."/>
            <person name="Ezra D."/>
            <person name="Gonzalez J."/>
            <person name="Henrissat B."/>
            <person name="Kuo A."/>
            <person name="Liang C."/>
            <person name="Lipzen A."/>
            <person name="Lutzoni F."/>
            <person name="Magnuson J."/>
            <person name="Mondo S."/>
            <person name="Nolan M."/>
            <person name="Ohm R."/>
            <person name="Pangilinan J."/>
            <person name="Park H.-J."/>
            <person name="Ramirez L."/>
            <person name="Alfaro M."/>
            <person name="Sun H."/>
            <person name="Tritt A."/>
            <person name="Yoshinaga Y."/>
            <person name="Zwiers L.-H."/>
            <person name="Turgeon B."/>
            <person name="Goodwin S."/>
            <person name="Spatafora J."/>
            <person name="Crous P."/>
            <person name="Grigoriev I."/>
        </authorList>
    </citation>
    <scope>NUCLEOTIDE SEQUENCE</scope>
    <source>
        <strain evidence="3">ATCC 36951</strain>
    </source>
</reference>
<protein>
    <recommendedName>
        <fullName evidence="2">AB hydrolase-1 domain-containing protein</fullName>
    </recommendedName>
</protein>
<feature type="domain" description="AB hydrolase-1" evidence="2">
    <location>
        <begin position="49"/>
        <end position="269"/>
    </location>
</feature>
<evidence type="ECO:0000313" key="4">
    <source>
        <dbReference type="Proteomes" id="UP000799537"/>
    </source>
</evidence>
<name>A0A6A6CT84_ZASCE</name>
<dbReference type="EMBL" id="ML993585">
    <property type="protein sequence ID" value="KAF2170467.1"/>
    <property type="molecule type" value="Genomic_DNA"/>
</dbReference>
<dbReference type="PANTHER" id="PTHR43798">
    <property type="entry name" value="MONOACYLGLYCEROL LIPASE"/>
    <property type="match status" value="1"/>
</dbReference>
<dbReference type="GeneID" id="54558139"/>
<dbReference type="Gene3D" id="3.40.50.1820">
    <property type="entry name" value="alpha/beta hydrolase"/>
    <property type="match status" value="1"/>
</dbReference>
<dbReference type="PANTHER" id="PTHR43798:SF33">
    <property type="entry name" value="HYDROLASE, PUTATIVE (AFU_ORTHOLOGUE AFUA_2G14860)-RELATED"/>
    <property type="match status" value="1"/>
</dbReference>